<name>A0A6P2CDZ3_9NOCA</name>
<evidence type="ECO:0000313" key="2">
    <source>
        <dbReference type="EMBL" id="TXG90775.1"/>
    </source>
</evidence>
<dbReference type="GO" id="GO:0006644">
    <property type="term" value="P:phospholipid metabolic process"/>
    <property type="evidence" value="ECO:0007669"/>
    <property type="project" value="InterPro"/>
</dbReference>
<gene>
    <name evidence="2" type="ORF">DW322_11770</name>
</gene>
<comment type="caution">
    <text evidence="2">The sequence shown here is derived from an EMBL/GenBank/DDBJ whole genome shotgun (WGS) entry which is preliminary data.</text>
</comment>
<dbReference type="EMBL" id="QRCM01000001">
    <property type="protein sequence ID" value="TXG90775.1"/>
    <property type="molecule type" value="Genomic_DNA"/>
</dbReference>
<dbReference type="Pfam" id="PF09056">
    <property type="entry name" value="Phospholip_A2_3"/>
    <property type="match status" value="1"/>
</dbReference>
<feature type="chain" id="PRO_5026736581" description="Phospholipase" evidence="1">
    <location>
        <begin position="42"/>
        <end position="197"/>
    </location>
</feature>
<protein>
    <recommendedName>
        <fullName evidence="4">Phospholipase</fullName>
    </recommendedName>
</protein>
<reference evidence="2 3" key="1">
    <citation type="submission" date="2018-07" db="EMBL/GenBank/DDBJ databases">
        <title>Genome sequence of Rhodococcus rhodnii ATCC 35071 from Rhodnius prolixus.</title>
        <authorList>
            <person name="Patel V."/>
            <person name="Vogel K.J."/>
        </authorList>
    </citation>
    <scope>NUCLEOTIDE SEQUENCE [LARGE SCALE GENOMIC DNA]</scope>
    <source>
        <strain evidence="2 3">ATCC 35071</strain>
    </source>
</reference>
<evidence type="ECO:0000256" key="1">
    <source>
        <dbReference type="SAM" id="SignalP"/>
    </source>
</evidence>
<dbReference type="Gene3D" id="1.20.90.10">
    <property type="entry name" value="Phospholipase A2 domain"/>
    <property type="match status" value="1"/>
</dbReference>
<dbReference type="GO" id="GO:0004623">
    <property type="term" value="F:phospholipase A2 activity"/>
    <property type="evidence" value="ECO:0007669"/>
    <property type="project" value="InterPro"/>
</dbReference>
<evidence type="ECO:0000313" key="3">
    <source>
        <dbReference type="Proteomes" id="UP000471120"/>
    </source>
</evidence>
<dbReference type="InterPro" id="IPR036444">
    <property type="entry name" value="PLipase_A2_dom_sf"/>
</dbReference>
<dbReference type="AlphaFoldDB" id="A0A6P2CDZ3"/>
<dbReference type="Proteomes" id="UP000471120">
    <property type="component" value="Unassembled WGS sequence"/>
</dbReference>
<organism evidence="2 3">
    <name type="scientific">Rhodococcus rhodnii</name>
    <dbReference type="NCBI Taxonomy" id="38312"/>
    <lineage>
        <taxon>Bacteria</taxon>
        <taxon>Bacillati</taxon>
        <taxon>Actinomycetota</taxon>
        <taxon>Actinomycetes</taxon>
        <taxon>Mycobacteriales</taxon>
        <taxon>Nocardiaceae</taxon>
        <taxon>Rhodococcus</taxon>
    </lineage>
</organism>
<dbReference type="InterPro" id="IPR015141">
    <property type="entry name" value="PLipase_A2_prok/fun"/>
</dbReference>
<evidence type="ECO:0008006" key="4">
    <source>
        <dbReference type="Google" id="ProtNLM"/>
    </source>
</evidence>
<keyword evidence="1" id="KW-0732">Signal</keyword>
<accession>A0A6P2CDZ3</accession>
<dbReference type="SUPFAM" id="SSF48619">
    <property type="entry name" value="Phospholipase A2, PLA2"/>
    <property type="match status" value="1"/>
</dbReference>
<dbReference type="GO" id="GO:0050482">
    <property type="term" value="P:arachidonate secretion"/>
    <property type="evidence" value="ECO:0007669"/>
    <property type="project" value="InterPro"/>
</dbReference>
<proteinExistence type="predicted"/>
<sequence>MTTTKRSGSRVRRPSRHRGALVLGGVAVVSAAVAGMSSASAAALPNTPAATASFDAVMGYSPEIDGGRLSNPTGSCSSPVPLPEAFDASCRRHDYGYDYLRYRAAVGTPPPQSVRQGYDAAFADDLAAVCSNPPEGLSGTTCRAAAAVATTAVEANSWRQGYGVPVDESKQIALVTGVLASGAVVLLGRRHLTGGRA</sequence>
<feature type="signal peptide" evidence="1">
    <location>
        <begin position="1"/>
        <end position="41"/>
    </location>
</feature>
<dbReference type="RefSeq" id="WP_010838478.1">
    <property type="nucleotide sequence ID" value="NZ_QRCM01000001.1"/>
</dbReference>